<name>A0A839ERR3_9HYPH</name>
<accession>A0A839ERR3</accession>
<gene>
    <name evidence="2" type="ORF">FHW16_003008</name>
</gene>
<dbReference type="Proteomes" id="UP000549052">
    <property type="component" value="Unassembled WGS sequence"/>
</dbReference>
<evidence type="ECO:0000256" key="1">
    <source>
        <dbReference type="SAM" id="Phobius"/>
    </source>
</evidence>
<dbReference type="RefSeq" id="WP_182549913.1">
    <property type="nucleotide sequence ID" value="NZ_JACGXN010000003.1"/>
</dbReference>
<feature type="transmembrane region" description="Helical" evidence="1">
    <location>
        <begin position="88"/>
        <end position="112"/>
    </location>
</feature>
<proteinExistence type="predicted"/>
<feature type="transmembrane region" description="Helical" evidence="1">
    <location>
        <begin position="7"/>
        <end position="29"/>
    </location>
</feature>
<evidence type="ECO:0000313" key="3">
    <source>
        <dbReference type="Proteomes" id="UP000549052"/>
    </source>
</evidence>
<protein>
    <submittedName>
        <fullName evidence="2">Uncharacterized membrane protein (UPF0182 family)</fullName>
    </submittedName>
</protein>
<dbReference type="AlphaFoldDB" id="A0A839ERR3"/>
<feature type="transmembrane region" description="Helical" evidence="1">
    <location>
        <begin position="49"/>
        <end position="67"/>
    </location>
</feature>
<sequence length="151" mass="17000">MATFLRVFWSILWRLFVVLVANGALTYLIGVLDHMWLEGTASSARVRRGLSFLPAAIIFMVLAEQTRGTRNILFEQRSHMTSVQWRQIYFALSGCAFLVVLLCSVSMMIFSIDIWLAVQRLLPLPVFFLFCIVLAARQANAGLNISKITGA</sequence>
<dbReference type="EMBL" id="JACGXN010000003">
    <property type="protein sequence ID" value="MBA8879290.1"/>
    <property type="molecule type" value="Genomic_DNA"/>
</dbReference>
<reference evidence="2 3" key="1">
    <citation type="submission" date="2020-07" db="EMBL/GenBank/DDBJ databases">
        <title>Genomic Encyclopedia of Type Strains, Phase IV (KMG-V): Genome sequencing to study the core and pangenomes of soil and plant-associated prokaryotes.</title>
        <authorList>
            <person name="Whitman W."/>
        </authorList>
    </citation>
    <scope>NUCLEOTIDE SEQUENCE [LARGE SCALE GENOMIC DNA]</scope>
    <source>
        <strain evidence="2 3">AN3</strain>
    </source>
</reference>
<keyword evidence="1" id="KW-0472">Membrane</keyword>
<comment type="caution">
    <text evidence="2">The sequence shown here is derived from an EMBL/GenBank/DDBJ whole genome shotgun (WGS) entry which is preliminary data.</text>
</comment>
<keyword evidence="1" id="KW-0812">Transmembrane</keyword>
<keyword evidence="3" id="KW-1185">Reference proteome</keyword>
<feature type="transmembrane region" description="Helical" evidence="1">
    <location>
        <begin position="118"/>
        <end position="136"/>
    </location>
</feature>
<keyword evidence="1" id="KW-1133">Transmembrane helix</keyword>
<organism evidence="2 3">
    <name type="scientific">Phyllobacterium myrsinacearum</name>
    <dbReference type="NCBI Taxonomy" id="28101"/>
    <lineage>
        <taxon>Bacteria</taxon>
        <taxon>Pseudomonadati</taxon>
        <taxon>Pseudomonadota</taxon>
        <taxon>Alphaproteobacteria</taxon>
        <taxon>Hyphomicrobiales</taxon>
        <taxon>Phyllobacteriaceae</taxon>
        <taxon>Phyllobacterium</taxon>
    </lineage>
</organism>
<evidence type="ECO:0000313" key="2">
    <source>
        <dbReference type="EMBL" id="MBA8879290.1"/>
    </source>
</evidence>